<evidence type="ECO:0000256" key="5">
    <source>
        <dbReference type="ARBA" id="ARBA00022946"/>
    </source>
</evidence>
<feature type="domain" description="Acyl-ACP thioesterase N-terminal hotdog" evidence="8">
    <location>
        <begin position="3"/>
        <end position="122"/>
    </location>
</feature>
<evidence type="ECO:0000259" key="8">
    <source>
        <dbReference type="Pfam" id="PF01643"/>
    </source>
</evidence>
<gene>
    <name evidence="10" type="ORF">K7J14_03500</name>
</gene>
<keyword evidence="2" id="KW-0444">Lipid biosynthesis</keyword>
<dbReference type="Proteomes" id="UP001198163">
    <property type="component" value="Unassembled WGS sequence"/>
</dbReference>
<feature type="domain" description="Acyl-ACP thioesterase-like C-terminal" evidence="9">
    <location>
        <begin position="162"/>
        <end position="223"/>
    </location>
</feature>
<reference evidence="10" key="1">
    <citation type="submission" date="2021-08" db="EMBL/GenBank/DDBJ databases">
        <title>Comparative analyses of Brucepasteria parasyntrophica and Teretinema zuelzerae.</title>
        <authorList>
            <person name="Song Y."/>
            <person name="Brune A."/>
        </authorList>
    </citation>
    <scope>NUCLEOTIDE SEQUENCE</scope>
    <source>
        <strain evidence="10">DSM 1903</strain>
    </source>
</reference>
<evidence type="ECO:0000256" key="1">
    <source>
        <dbReference type="ARBA" id="ARBA00006500"/>
    </source>
</evidence>
<dbReference type="GO" id="GO:0000036">
    <property type="term" value="F:acyl carrier activity"/>
    <property type="evidence" value="ECO:0007669"/>
    <property type="project" value="TreeGrafter"/>
</dbReference>
<comment type="similarity">
    <text evidence="1">Belongs to the acyl-ACP thioesterase family.</text>
</comment>
<keyword evidence="11" id="KW-1185">Reference proteome</keyword>
<organism evidence="10 11">
    <name type="scientific">Teretinema zuelzerae</name>
    <dbReference type="NCBI Taxonomy" id="156"/>
    <lineage>
        <taxon>Bacteria</taxon>
        <taxon>Pseudomonadati</taxon>
        <taxon>Spirochaetota</taxon>
        <taxon>Spirochaetia</taxon>
        <taxon>Spirochaetales</taxon>
        <taxon>Treponemataceae</taxon>
        <taxon>Teretinema</taxon>
    </lineage>
</organism>
<dbReference type="Pfam" id="PF01643">
    <property type="entry name" value="Acyl-ACP_TE"/>
    <property type="match status" value="1"/>
</dbReference>
<dbReference type="EMBL" id="JAINWA010000001">
    <property type="protein sequence ID" value="MCD1653763.1"/>
    <property type="molecule type" value="Genomic_DNA"/>
</dbReference>
<evidence type="ECO:0000256" key="2">
    <source>
        <dbReference type="ARBA" id="ARBA00022516"/>
    </source>
</evidence>
<dbReference type="GO" id="GO:0016297">
    <property type="term" value="F:fatty acyl-[ACP] hydrolase activity"/>
    <property type="evidence" value="ECO:0007669"/>
    <property type="project" value="InterPro"/>
</dbReference>
<keyword evidence="4" id="KW-0276">Fatty acid metabolism</keyword>
<dbReference type="CDD" id="cd00586">
    <property type="entry name" value="4HBT"/>
    <property type="match status" value="1"/>
</dbReference>
<sequence length="252" mass="28246">MENIWTEEFPVRTWDVDRTGRLHAAAAFNYFQEIAGNHAEALGVGKAPLAATGHAWILSRMTAVILRRSGWGETLNARTWPRGTDRLFAVRDYELLDSDSEIVGRGRSGWIVLDTQKMRPVRPGFLTDSIPLNEGRDAVPDGIGSLESFPDLEPVGSRDSAYSDIDYNGHVNNARYVQWIQDALPREALENSAGYRIDVNYLSEVKPGASVDFFCGQRKRTGNDGAEYSFYAFEGRHRDGGQPSFRAEIRLF</sequence>
<name>A0AAE3EH60_9SPIR</name>
<dbReference type="SUPFAM" id="SSF54637">
    <property type="entry name" value="Thioesterase/thiol ester dehydrase-isomerase"/>
    <property type="match status" value="2"/>
</dbReference>
<dbReference type="InterPro" id="IPR029069">
    <property type="entry name" value="HotDog_dom_sf"/>
</dbReference>
<accession>A0AAE3EH60</accession>
<keyword evidence="3" id="KW-0378">Hydrolase</keyword>
<dbReference type="AlphaFoldDB" id="A0AAE3EH60"/>
<proteinExistence type="inferred from homology"/>
<keyword evidence="7" id="KW-0275">Fatty acid biosynthesis</keyword>
<dbReference type="PANTHER" id="PTHR31727:SF6">
    <property type="entry name" value="OLEOYL-ACYL CARRIER PROTEIN THIOESTERASE 1, CHLOROPLASTIC"/>
    <property type="match status" value="1"/>
</dbReference>
<protein>
    <submittedName>
        <fullName evidence="10">Acyl-ACP thioesterase</fullName>
    </submittedName>
</protein>
<keyword evidence="6" id="KW-0443">Lipid metabolism</keyword>
<comment type="caution">
    <text evidence="10">The sequence shown here is derived from an EMBL/GenBank/DDBJ whole genome shotgun (WGS) entry which is preliminary data.</text>
</comment>
<evidence type="ECO:0000259" key="9">
    <source>
        <dbReference type="Pfam" id="PF20791"/>
    </source>
</evidence>
<keyword evidence="5" id="KW-0809">Transit peptide</keyword>
<evidence type="ECO:0000256" key="4">
    <source>
        <dbReference type="ARBA" id="ARBA00022832"/>
    </source>
</evidence>
<dbReference type="Gene3D" id="3.10.129.10">
    <property type="entry name" value="Hotdog Thioesterase"/>
    <property type="match status" value="1"/>
</dbReference>
<evidence type="ECO:0000313" key="10">
    <source>
        <dbReference type="EMBL" id="MCD1653763.1"/>
    </source>
</evidence>
<evidence type="ECO:0000256" key="3">
    <source>
        <dbReference type="ARBA" id="ARBA00022801"/>
    </source>
</evidence>
<dbReference type="InterPro" id="IPR049427">
    <property type="entry name" value="Acyl-ACP_TE_C"/>
</dbReference>
<dbReference type="Pfam" id="PF20791">
    <property type="entry name" value="Acyl-ACP_TE_C"/>
    <property type="match status" value="1"/>
</dbReference>
<evidence type="ECO:0000256" key="7">
    <source>
        <dbReference type="ARBA" id="ARBA00023160"/>
    </source>
</evidence>
<dbReference type="RefSeq" id="WP_230753165.1">
    <property type="nucleotide sequence ID" value="NZ_JAINWA010000001.1"/>
</dbReference>
<dbReference type="PANTHER" id="PTHR31727">
    <property type="entry name" value="OLEOYL-ACYL CARRIER PROTEIN THIOESTERASE 1, CHLOROPLASTIC"/>
    <property type="match status" value="1"/>
</dbReference>
<evidence type="ECO:0000256" key="6">
    <source>
        <dbReference type="ARBA" id="ARBA00023098"/>
    </source>
</evidence>
<dbReference type="InterPro" id="IPR045023">
    <property type="entry name" value="FATA/B"/>
</dbReference>
<evidence type="ECO:0000313" key="11">
    <source>
        <dbReference type="Proteomes" id="UP001198163"/>
    </source>
</evidence>
<dbReference type="InterPro" id="IPR002864">
    <property type="entry name" value="Acyl-ACP_thioesterase_NHD"/>
</dbReference>